<feature type="domain" description="Glycosyl hydrolase family 32 N-terminal" evidence="4">
    <location>
        <begin position="117"/>
        <end position="294"/>
    </location>
</feature>
<dbReference type="Proteomes" id="UP000236311">
    <property type="component" value="Unassembled WGS sequence"/>
</dbReference>
<sequence>MSSQYMISRDNMPDSHPYETPYRYNRPILTGSGLPSSSDEPPTFDSLGVDIPFVFWHQDRFYMLYTGFDGIGYQSGLAVSSDLLHWNKLGPVLKREQERQGWDKVGAAGTWIIRESNSLDDLPKLKKIDGKYWMVYHSYPQEGYEAGPAQIGLAWCDSEDLMQWHRLQEPVFSWQNGAAWEAGGLYKACIIEEGGSYYMFYNAKTTHERWIEQTGLAISTDLLHWKRYPGNPVLSVSSPGKWDHKFVSDPFIVRDGSRWLNFFFGYDYQHAQEGLAVSEDLLHWTKFSHPLLSNGTPGSLDATHAHKASVLKYQGRLYHFYCAVRPWQPGDPANMNGEFRTITVASDCPFDNN</sequence>
<keyword evidence="3 5" id="KW-0326">Glycosidase</keyword>
<evidence type="ECO:0000259" key="4">
    <source>
        <dbReference type="Pfam" id="PF00251"/>
    </source>
</evidence>
<dbReference type="EMBL" id="OFSM01000012">
    <property type="protein sequence ID" value="SOY29910.1"/>
    <property type="molecule type" value="Genomic_DNA"/>
</dbReference>
<proteinExistence type="inferred from homology"/>
<protein>
    <submittedName>
        <fullName evidence="5">Beta-fructosidase</fullName>
        <ecNumber evidence="5">3.2.1.26</ecNumber>
    </submittedName>
</protein>
<dbReference type="SUPFAM" id="SSF75005">
    <property type="entry name" value="Arabinanase/levansucrase/invertase"/>
    <property type="match status" value="2"/>
</dbReference>
<dbReference type="Gene3D" id="2.115.10.20">
    <property type="entry name" value="Glycosyl hydrolase domain, family 43"/>
    <property type="match status" value="2"/>
</dbReference>
<dbReference type="PANTHER" id="PTHR35279">
    <property type="match status" value="1"/>
</dbReference>
<evidence type="ECO:0000256" key="3">
    <source>
        <dbReference type="ARBA" id="ARBA00023295"/>
    </source>
</evidence>
<dbReference type="GO" id="GO:0004564">
    <property type="term" value="F:beta-fructofuranosidase activity"/>
    <property type="evidence" value="ECO:0007669"/>
    <property type="project" value="UniProtKB-EC"/>
</dbReference>
<dbReference type="RefSeq" id="WP_242982424.1">
    <property type="nucleotide sequence ID" value="NZ_JANJZD010000011.1"/>
</dbReference>
<evidence type="ECO:0000313" key="6">
    <source>
        <dbReference type="Proteomes" id="UP000236311"/>
    </source>
</evidence>
<accession>A0A2K4ZHG6</accession>
<gene>
    <name evidence="5" type="primary">bfrA</name>
    <name evidence="5" type="ORF">AMURIS_02631</name>
</gene>
<evidence type="ECO:0000256" key="1">
    <source>
        <dbReference type="ARBA" id="ARBA00009902"/>
    </source>
</evidence>
<name>A0A2K4ZHG6_9FIRM</name>
<keyword evidence="2 5" id="KW-0378">Hydrolase</keyword>
<dbReference type="AlphaFoldDB" id="A0A2K4ZHG6"/>
<evidence type="ECO:0000313" key="5">
    <source>
        <dbReference type="EMBL" id="SOY29910.1"/>
    </source>
</evidence>
<dbReference type="Pfam" id="PF00251">
    <property type="entry name" value="Glyco_hydro_32N"/>
    <property type="match status" value="1"/>
</dbReference>
<dbReference type="InterPro" id="IPR023296">
    <property type="entry name" value="Glyco_hydro_beta-prop_sf"/>
</dbReference>
<dbReference type="InterPro" id="IPR013148">
    <property type="entry name" value="Glyco_hydro_32_N"/>
</dbReference>
<organism evidence="5 6">
    <name type="scientific">Acetatifactor muris</name>
    <dbReference type="NCBI Taxonomy" id="879566"/>
    <lineage>
        <taxon>Bacteria</taxon>
        <taxon>Bacillati</taxon>
        <taxon>Bacillota</taxon>
        <taxon>Clostridia</taxon>
        <taxon>Lachnospirales</taxon>
        <taxon>Lachnospiraceae</taxon>
        <taxon>Acetatifactor</taxon>
    </lineage>
</organism>
<dbReference type="PANTHER" id="PTHR35279:SF1">
    <property type="entry name" value="ARABINANASE_LEVANSUCRASE_INVERTASE"/>
    <property type="match status" value="1"/>
</dbReference>
<keyword evidence="6" id="KW-1185">Reference proteome</keyword>
<dbReference type="EC" id="3.2.1.26" evidence="5"/>
<comment type="similarity">
    <text evidence="1">Belongs to the glycosyl hydrolase 32 family.</text>
</comment>
<evidence type="ECO:0000256" key="2">
    <source>
        <dbReference type="ARBA" id="ARBA00022801"/>
    </source>
</evidence>
<reference evidence="5 6" key="1">
    <citation type="submission" date="2018-01" db="EMBL/GenBank/DDBJ databases">
        <authorList>
            <person name="Gaut B.S."/>
            <person name="Morton B.R."/>
            <person name="Clegg M.T."/>
            <person name="Duvall M.R."/>
        </authorList>
    </citation>
    <scope>NUCLEOTIDE SEQUENCE [LARGE SCALE GENOMIC DNA]</scope>
    <source>
        <strain evidence="5">GP69</strain>
    </source>
</reference>